<evidence type="ECO:0000313" key="2">
    <source>
        <dbReference type="Proteomes" id="UP001066276"/>
    </source>
</evidence>
<proteinExistence type="predicted"/>
<organism evidence="1 2">
    <name type="scientific">Pleurodeles waltl</name>
    <name type="common">Iberian ribbed newt</name>
    <dbReference type="NCBI Taxonomy" id="8319"/>
    <lineage>
        <taxon>Eukaryota</taxon>
        <taxon>Metazoa</taxon>
        <taxon>Chordata</taxon>
        <taxon>Craniata</taxon>
        <taxon>Vertebrata</taxon>
        <taxon>Euteleostomi</taxon>
        <taxon>Amphibia</taxon>
        <taxon>Batrachia</taxon>
        <taxon>Caudata</taxon>
        <taxon>Salamandroidea</taxon>
        <taxon>Salamandridae</taxon>
        <taxon>Pleurodelinae</taxon>
        <taxon>Pleurodeles</taxon>
    </lineage>
</organism>
<comment type="caution">
    <text evidence="1">The sequence shown here is derived from an EMBL/GenBank/DDBJ whole genome shotgun (WGS) entry which is preliminary data.</text>
</comment>
<protein>
    <submittedName>
        <fullName evidence="1">Uncharacterized protein</fullName>
    </submittedName>
</protein>
<keyword evidence="2" id="KW-1185">Reference proteome</keyword>
<reference evidence="1" key="1">
    <citation type="journal article" date="2022" name="bioRxiv">
        <title>Sequencing and chromosome-scale assembly of the giantPleurodeles waltlgenome.</title>
        <authorList>
            <person name="Brown T."/>
            <person name="Elewa A."/>
            <person name="Iarovenko S."/>
            <person name="Subramanian E."/>
            <person name="Araus A.J."/>
            <person name="Petzold A."/>
            <person name="Susuki M."/>
            <person name="Suzuki K.-i.T."/>
            <person name="Hayashi T."/>
            <person name="Toyoda A."/>
            <person name="Oliveira C."/>
            <person name="Osipova E."/>
            <person name="Leigh N.D."/>
            <person name="Simon A."/>
            <person name="Yun M.H."/>
        </authorList>
    </citation>
    <scope>NUCLEOTIDE SEQUENCE</scope>
    <source>
        <strain evidence="1">20211129_DDA</strain>
        <tissue evidence="1">Liver</tissue>
    </source>
</reference>
<gene>
    <name evidence="1" type="ORF">NDU88_006105</name>
</gene>
<name>A0AAV7SNM2_PLEWA</name>
<accession>A0AAV7SNM2</accession>
<sequence>MVPVSGPTKLRWELKAKEDESARGEPVSRRGFLGLPDTLITPAGECDMVTLTPSVPPTLWYILVRRRKHGSPLGSSVNSKLGSGETSLWWPHHSTLGWLSFLLGSAVTPSCSMECCLPLRNIASSSCALTTQSGGHRSVAVKCR</sequence>
<evidence type="ECO:0000313" key="1">
    <source>
        <dbReference type="EMBL" id="KAJ1165688.1"/>
    </source>
</evidence>
<dbReference type="AlphaFoldDB" id="A0AAV7SNM2"/>
<dbReference type="EMBL" id="JANPWB010000008">
    <property type="protein sequence ID" value="KAJ1165688.1"/>
    <property type="molecule type" value="Genomic_DNA"/>
</dbReference>
<dbReference type="Proteomes" id="UP001066276">
    <property type="component" value="Chromosome 4_2"/>
</dbReference>